<evidence type="ECO:0000313" key="2">
    <source>
        <dbReference type="EMBL" id="KAH9361794.1"/>
    </source>
</evidence>
<name>A0A9J6FFE2_HAELO</name>
<dbReference type="AlphaFoldDB" id="A0A9J6FFE2"/>
<gene>
    <name evidence="2" type="ORF">HPB48_003797</name>
</gene>
<reference evidence="2 3" key="1">
    <citation type="journal article" date="2020" name="Cell">
        <title>Large-Scale Comparative Analyses of Tick Genomes Elucidate Their Genetic Diversity and Vector Capacities.</title>
        <authorList>
            <consortium name="Tick Genome and Microbiome Consortium (TIGMIC)"/>
            <person name="Jia N."/>
            <person name="Wang J."/>
            <person name="Shi W."/>
            <person name="Du L."/>
            <person name="Sun Y."/>
            <person name="Zhan W."/>
            <person name="Jiang J.F."/>
            <person name="Wang Q."/>
            <person name="Zhang B."/>
            <person name="Ji P."/>
            <person name="Bell-Sakyi L."/>
            <person name="Cui X.M."/>
            <person name="Yuan T.T."/>
            <person name="Jiang B.G."/>
            <person name="Yang W.F."/>
            <person name="Lam T.T."/>
            <person name="Chang Q.C."/>
            <person name="Ding S.J."/>
            <person name="Wang X.J."/>
            <person name="Zhu J.G."/>
            <person name="Ruan X.D."/>
            <person name="Zhao L."/>
            <person name="Wei J.T."/>
            <person name="Ye R.Z."/>
            <person name="Que T.C."/>
            <person name="Du C.H."/>
            <person name="Zhou Y.H."/>
            <person name="Cheng J.X."/>
            <person name="Dai P.F."/>
            <person name="Guo W.B."/>
            <person name="Han X.H."/>
            <person name="Huang E.J."/>
            <person name="Li L.F."/>
            <person name="Wei W."/>
            <person name="Gao Y.C."/>
            <person name="Liu J.Z."/>
            <person name="Shao H.Z."/>
            <person name="Wang X."/>
            <person name="Wang C.C."/>
            <person name="Yang T.C."/>
            <person name="Huo Q.B."/>
            <person name="Li W."/>
            <person name="Chen H.Y."/>
            <person name="Chen S.E."/>
            <person name="Zhou L.G."/>
            <person name="Ni X.B."/>
            <person name="Tian J.H."/>
            <person name="Sheng Y."/>
            <person name="Liu T."/>
            <person name="Pan Y.S."/>
            <person name="Xia L.Y."/>
            <person name="Li J."/>
            <person name="Zhao F."/>
            <person name="Cao W.C."/>
        </authorList>
    </citation>
    <scope>NUCLEOTIDE SEQUENCE [LARGE SCALE GENOMIC DNA]</scope>
    <source>
        <strain evidence="2">HaeL-2018</strain>
    </source>
</reference>
<dbReference type="VEuPathDB" id="VectorBase:HLOH_053812"/>
<evidence type="ECO:0000256" key="1">
    <source>
        <dbReference type="SAM" id="MobiDB-lite"/>
    </source>
</evidence>
<evidence type="ECO:0000313" key="3">
    <source>
        <dbReference type="Proteomes" id="UP000821853"/>
    </source>
</evidence>
<dbReference type="EMBL" id="JABSTR010000001">
    <property type="protein sequence ID" value="KAH9361794.1"/>
    <property type="molecule type" value="Genomic_DNA"/>
</dbReference>
<keyword evidence="3" id="KW-1185">Reference proteome</keyword>
<proteinExistence type="predicted"/>
<organism evidence="2 3">
    <name type="scientific">Haemaphysalis longicornis</name>
    <name type="common">Bush tick</name>
    <dbReference type="NCBI Taxonomy" id="44386"/>
    <lineage>
        <taxon>Eukaryota</taxon>
        <taxon>Metazoa</taxon>
        <taxon>Ecdysozoa</taxon>
        <taxon>Arthropoda</taxon>
        <taxon>Chelicerata</taxon>
        <taxon>Arachnida</taxon>
        <taxon>Acari</taxon>
        <taxon>Parasitiformes</taxon>
        <taxon>Ixodida</taxon>
        <taxon>Ixodoidea</taxon>
        <taxon>Ixodidae</taxon>
        <taxon>Haemaphysalinae</taxon>
        <taxon>Haemaphysalis</taxon>
    </lineage>
</organism>
<feature type="region of interest" description="Disordered" evidence="1">
    <location>
        <begin position="31"/>
        <end position="152"/>
    </location>
</feature>
<protein>
    <submittedName>
        <fullName evidence="2">Uncharacterized protein</fullName>
    </submittedName>
</protein>
<comment type="caution">
    <text evidence="2">The sequence shown here is derived from an EMBL/GenBank/DDBJ whole genome shotgun (WGS) entry which is preliminary data.</text>
</comment>
<feature type="compositionally biased region" description="Polar residues" evidence="1">
    <location>
        <begin position="67"/>
        <end position="78"/>
    </location>
</feature>
<sequence>MPHAAARSFPAHVWRNKRELTAGVRRSGAALRAALEKSRRAPSVMDSVDKPPPGGKRRSFIKMASASPHTTRRPSCQGSRRAATTRESHAGNLHSADPVPRFAPTGHPASLQPESRSPRVSGPQHFRHVLSTARGYPTGNPGGGFGAKCDAI</sequence>
<dbReference type="Proteomes" id="UP000821853">
    <property type="component" value="Chromosome 1"/>
</dbReference>
<accession>A0A9J6FFE2</accession>